<accession>A0ABY7F4H6</accession>
<keyword evidence="1" id="KW-0812">Transmembrane</keyword>
<dbReference type="Proteomes" id="UP001164746">
    <property type="component" value="Chromosome 10"/>
</dbReference>
<keyword evidence="3" id="KW-1185">Reference proteome</keyword>
<organism evidence="2 3">
    <name type="scientific">Mya arenaria</name>
    <name type="common">Soft-shell clam</name>
    <dbReference type="NCBI Taxonomy" id="6604"/>
    <lineage>
        <taxon>Eukaryota</taxon>
        <taxon>Metazoa</taxon>
        <taxon>Spiralia</taxon>
        <taxon>Lophotrochozoa</taxon>
        <taxon>Mollusca</taxon>
        <taxon>Bivalvia</taxon>
        <taxon>Autobranchia</taxon>
        <taxon>Heteroconchia</taxon>
        <taxon>Euheterodonta</taxon>
        <taxon>Imparidentia</taxon>
        <taxon>Neoheterodontei</taxon>
        <taxon>Myida</taxon>
        <taxon>Myoidea</taxon>
        <taxon>Myidae</taxon>
        <taxon>Mya</taxon>
    </lineage>
</organism>
<name>A0ABY7F4H6_MYAAR</name>
<reference evidence="2" key="1">
    <citation type="submission" date="2022-11" db="EMBL/GenBank/DDBJ databases">
        <title>Centuries of genome instability and evolution in soft-shell clam transmissible cancer (bioRxiv).</title>
        <authorList>
            <person name="Hart S.F.M."/>
            <person name="Yonemitsu M.A."/>
            <person name="Giersch R.M."/>
            <person name="Beal B.F."/>
            <person name="Arriagada G."/>
            <person name="Davis B.W."/>
            <person name="Ostrander E.A."/>
            <person name="Goff S.P."/>
            <person name="Metzger M.J."/>
        </authorList>
    </citation>
    <scope>NUCLEOTIDE SEQUENCE</scope>
    <source>
        <strain evidence="2">MELC-2E11</strain>
        <tissue evidence="2">Siphon/mantle</tissue>
    </source>
</reference>
<sequence length="84" mass="9234">MVAQDLCTEICVKTIALSTVSKVGQERVVTALVSIFFGCVDGYKGGDCTGNSYLLKYASFILVFFYGDVRVFQMSLYLSSYSKS</sequence>
<evidence type="ECO:0000313" key="3">
    <source>
        <dbReference type="Proteomes" id="UP001164746"/>
    </source>
</evidence>
<evidence type="ECO:0000313" key="2">
    <source>
        <dbReference type="EMBL" id="WAR17077.1"/>
    </source>
</evidence>
<dbReference type="EMBL" id="CP111021">
    <property type="protein sequence ID" value="WAR17077.1"/>
    <property type="molecule type" value="Genomic_DNA"/>
</dbReference>
<keyword evidence="1" id="KW-1133">Transmembrane helix</keyword>
<proteinExistence type="predicted"/>
<gene>
    <name evidence="2" type="ORF">MAR_031671</name>
</gene>
<evidence type="ECO:0000256" key="1">
    <source>
        <dbReference type="SAM" id="Phobius"/>
    </source>
</evidence>
<protein>
    <submittedName>
        <fullName evidence="2">Uncharacterized protein</fullName>
    </submittedName>
</protein>
<keyword evidence="1" id="KW-0472">Membrane</keyword>
<feature type="transmembrane region" description="Helical" evidence="1">
    <location>
        <begin position="57"/>
        <end position="78"/>
    </location>
</feature>